<feature type="domain" description="Solute-binding protein family 3/N-terminal" evidence="2">
    <location>
        <begin position="28"/>
        <end position="244"/>
    </location>
</feature>
<protein>
    <submittedName>
        <fullName evidence="3 4">Amino acid ABC transporter substrate-binding protein</fullName>
    </submittedName>
</protein>
<dbReference type="Pfam" id="PF00497">
    <property type="entry name" value="SBP_bac_3"/>
    <property type="match status" value="1"/>
</dbReference>
<organism evidence="3 5">
    <name type="scientific">Tamilnaduibacter salinus</name>
    <dbReference type="NCBI Taxonomy" id="1484056"/>
    <lineage>
        <taxon>Bacteria</taxon>
        <taxon>Pseudomonadati</taxon>
        <taxon>Pseudomonadota</taxon>
        <taxon>Gammaproteobacteria</taxon>
        <taxon>Pseudomonadales</taxon>
        <taxon>Marinobacteraceae</taxon>
        <taxon>Tamilnaduibacter</taxon>
    </lineage>
</organism>
<evidence type="ECO:0000313" key="4">
    <source>
        <dbReference type="EMBL" id="PVY75829.1"/>
    </source>
</evidence>
<reference evidence="3 5" key="1">
    <citation type="submission" date="2017-07" db="EMBL/GenBank/DDBJ databases">
        <title>Tamlnaduibacter salinus (Mi-7) genome sequencing.</title>
        <authorList>
            <person name="Verma A."/>
            <person name="Krishnamurthi S."/>
        </authorList>
    </citation>
    <scope>NUCLEOTIDE SEQUENCE [LARGE SCALE GENOMIC DNA]</scope>
    <source>
        <strain evidence="3 5">Mi-7</strain>
    </source>
</reference>
<name>A0A2A2I5P8_9GAMM</name>
<dbReference type="RefSeq" id="WP_095610429.1">
    <property type="nucleotide sequence ID" value="NZ_NMPM01000020.1"/>
</dbReference>
<evidence type="ECO:0000313" key="6">
    <source>
        <dbReference type="Proteomes" id="UP000245887"/>
    </source>
</evidence>
<dbReference type="Proteomes" id="UP000245887">
    <property type="component" value="Unassembled WGS sequence"/>
</dbReference>
<proteinExistence type="predicted"/>
<sequence>MRIQTLLCTAILATASVFSSMATADLKDYQMMTETYPPFNFRVDGELKGISVDMLMAASDKAGLGIQRSDIQLLPWARGYQTLQNKPQTMLFATTRTEKREPLFKWAGPITDTKIALIAKKGSDVTLNSASDFASPSIAVVRDDVAEELVRDAGATDGNLDLNPKPEPAMRKLQAGRVDLWAYEQNVAFWLINNAGFDTDNFEVVHVLSEGELFYAFHKDTPDEVVSTLQSALDALSDQERASVLSQYR</sequence>
<comment type="caution">
    <text evidence="3">The sequence shown here is derived from an EMBL/GenBank/DDBJ whole genome shotgun (WGS) entry which is preliminary data.</text>
</comment>
<dbReference type="Gene3D" id="3.40.190.10">
    <property type="entry name" value="Periplasmic binding protein-like II"/>
    <property type="match status" value="2"/>
</dbReference>
<keyword evidence="1" id="KW-0732">Signal</keyword>
<feature type="signal peptide" evidence="1">
    <location>
        <begin position="1"/>
        <end position="24"/>
    </location>
</feature>
<dbReference type="SMART" id="SM00062">
    <property type="entry name" value="PBPb"/>
    <property type="match status" value="1"/>
</dbReference>
<gene>
    <name evidence="4" type="ORF">C8D92_10689</name>
    <name evidence="3" type="ORF">CF392_05315</name>
</gene>
<accession>A0A2A2I5P8</accession>
<dbReference type="EMBL" id="NMPM01000020">
    <property type="protein sequence ID" value="PAV26626.1"/>
    <property type="molecule type" value="Genomic_DNA"/>
</dbReference>
<dbReference type="EMBL" id="QEKQ01000006">
    <property type="protein sequence ID" value="PVY75829.1"/>
    <property type="molecule type" value="Genomic_DNA"/>
</dbReference>
<keyword evidence="5" id="KW-1185">Reference proteome</keyword>
<dbReference type="SUPFAM" id="SSF53850">
    <property type="entry name" value="Periplasmic binding protein-like II"/>
    <property type="match status" value="1"/>
</dbReference>
<evidence type="ECO:0000259" key="2">
    <source>
        <dbReference type="SMART" id="SM00062"/>
    </source>
</evidence>
<dbReference type="Proteomes" id="UP000218332">
    <property type="component" value="Unassembled WGS sequence"/>
</dbReference>
<reference evidence="4 6" key="2">
    <citation type="submission" date="2018-04" db="EMBL/GenBank/DDBJ databases">
        <title>Genomic Encyclopedia of Type Strains, Phase IV (KMG-IV): sequencing the most valuable type-strain genomes for metagenomic binning, comparative biology and taxonomic classification.</title>
        <authorList>
            <person name="Goeker M."/>
        </authorList>
    </citation>
    <scope>NUCLEOTIDE SEQUENCE [LARGE SCALE GENOMIC DNA]</scope>
    <source>
        <strain evidence="4 6">DSM 28688</strain>
    </source>
</reference>
<dbReference type="OrthoDB" id="8587856at2"/>
<dbReference type="PANTHER" id="PTHR38834:SF3">
    <property type="entry name" value="SOLUTE-BINDING PROTEIN FAMILY 3_N-TERMINAL DOMAIN-CONTAINING PROTEIN"/>
    <property type="match status" value="1"/>
</dbReference>
<evidence type="ECO:0000313" key="3">
    <source>
        <dbReference type="EMBL" id="PAV26626.1"/>
    </source>
</evidence>
<feature type="chain" id="PRO_5044065187" evidence="1">
    <location>
        <begin position="25"/>
        <end position="249"/>
    </location>
</feature>
<evidence type="ECO:0000313" key="5">
    <source>
        <dbReference type="Proteomes" id="UP000218332"/>
    </source>
</evidence>
<dbReference type="AlphaFoldDB" id="A0A2A2I5P8"/>
<evidence type="ECO:0000256" key="1">
    <source>
        <dbReference type="SAM" id="SignalP"/>
    </source>
</evidence>
<dbReference type="PANTHER" id="PTHR38834">
    <property type="entry name" value="PERIPLASMIC SUBSTRATE BINDING PROTEIN FAMILY 3"/>
    <property type="match status" value="1"/>
</dbReference>
<dbReference type="InterPro" id="IPR001638">
    <property type="entry name" value="Solute-binding_3/MltF_N"/>
</dbReference>